<evidence type="ECO:0000256" key="1">
    <source>
        <dbReference type="SAM" id="MobiDB-lite"/>
    </source>
</evidence>
<sequence length="62" mass="7001">MGFGSYDESEQKDQENDFDEDDGVSVHENTHEGEVSFDSDASQDELLDQLNEIKNSGEDDEE</sequence>
<keyword evidence="4" id="KW-1185">Reference proteome</keyword>
<comment type="caution">
    <text evidence="3">The sequence shown here is derived from an EMBL/GenBank/DDBJ whole genome shotgun (WGS) entry which is preliminary data.</text>
</comment>
<dbReference type="RefSeq" id="WP_163522963.1">
    <property type="nucleotide sequence ID" value="NZ_CP100401.1"/>
</dbReference>
<evidence type="ECO:0000313" key="3">
    <source>
        <dbReference type="EMBL" id="MFC4823649.1"/>
    </source>
</evidence>
<evidence type="ECO:0000313" key="4">
    <source>
        <dbReference type="Proteomes" id="UP001595945"/>
    </source>
</evidence>
<dbReference type="InterPro" id="IPR043902">
    <property type="entry name" value="DUF5786"/>
</dbReference>
<feature type="compositionally biased region" description="Basic and acidic residues" evidence="1">
    <location>
        <begin position="24"/>
        <end position="34"/>
    </location>
</feature>
<feature type="region of interest" description="Disordered" evidence="1">
    <location>
        <begin position="1"/>
        <end position="43"/>
    </location>
</feature>
<proteinExistence type="predicted"/>
<evidence type="ECO:0000259" key="2">
    <source>
        <dbReference type="Pfam" id="PF19099"/>
    </source>
</evidence>
<dbReference type="Proteomes" id="UP001595945">
    <property type="component" value="Unassembled WGS sequence"/>
</dbReference>
<accession>A0ABD5PZE6</accession>
<dbReference type="EMBL" id="JBHSHT010000001">
    <property type="protein sequence ID" value="MFC4823649.1"/>
    <property type="molecule type" value="Genomic_DNA"/>
</dbReference>
<dbReference type="AlphaFoldDB" id="A0ABD5PZE6"/>
<name>A0ABD5PZE6_9EURY</name>
<dbReference type="GeneID" id="73047283"/>
<feature type="domain" description="DUF5786" evidence="2">
    <location>
        <begin position="3"/>
        <end position="54"/>
    </location>
</feature>
<gene>
    <name evidence="3" type="ORF">ACFO9K_05195</name>
</gene>
<organism evidence="3 4">
    <name type="scientific">Halorussus aquaticus</name>
    <dbReference type="NCBI Taxonomy" id="2953748"/>
    <lineage>
        <taxon>Archaea</taxon>
        <taxon>Methanobacteriati</taxon>
        <taxon>Methanobacteriota</taxon>
        <taxon>Stenosarchaea group</taxon>
        <taxon>Halobacteria</taxon>
        <taxon>Halobacteriales</taxon>
        <taxon>Haladaptataceae</taxon>
        <taxon>Halorussus</taxon>
    </lineage>
</organism>
<protein>
    <submittedName>
        <fullName evidence="3">DUF5786 family protein</fullName>
    </submittedName>
</protein>
<dbReference type="Pfam" id="PF19099">
    <property type="entry name" value="DUF5786"/>
    <property type="match status" value="1"/>
</dbReference>
<reference evidence="3 4" key="1">
    <citation type="journal article" date="2019" name="Int. J. Syst. Evol. Microbiol.">
        <title>The Global Catalogue of Microorganisms (GCM) 10K type strain sequencing project: providing services to taxonomists for standard genome sequencing and annotation.</title>
        <authorList>
            <consortium name="The Broad Institute Genomics Platform"/>
            <consortium name="The Broad Institute Genome Sequencing Center for Infectious Disease"/>
            <person name="Wu L."/>
            <person name="Ma J."/>
        </authorList>
    </citation>
    <scope>NUCLEOTIDE SEQUENCE [LARGE SCALE GENOMIC DNA]</scope>
    <source>
        <strain evidence="3 4">XZYJ18</strain>
    </source>
</reference>